<comment type="subcellular location">
    <subcellularLocation>
        <location evidence="1">Membrane</location>
        <topology evidence="1">Multi-pass membrane protein</topology>
    </subcellularLocation>
</comment>
<dbReference type="PANTHER" id="PTHR37451:SF5">
    <property type="entry name" value="MARVEL DOMAIN-CONTAINING PROTEIN"/>
    <property type="match status" value="1"/>
</dbReference>
<dbReference type="PANTHER" id="PTHR37451">
    <property type="entry name" value="MARVEL DOMAIN"/>
    <property type="match status" value="1"/>
</dbReference>
<evidence type="ECO:0000256" key="3">
    <source>
        <dbReference type="ARBA" id="ARBA00022989"/>
    </source>
</evidence>
<keyword evidence="8" id="KW-1185">Reference proteome</keyword>
<dbReference type="GO" id="GO:0016020">
    <property type="term" value="C:membrane"/>
    <property type="evidence" value="ECO:0007669"/>
    <property type="project" value="UniProtKB-SubCell"/>
</dbReference>
<sequence length="181" mass="19053">MLGLSPKAIVLGIRSIQLAFSVAILGLSGYVANWYNTDTLTSSPSQINFLIFAALWSLLSIACLEIVPRFYSRVSNPYGFLAIEFTNVLFWFAGFVALGVFLSQLLFCRGSVCAAAQADTAFAAFMFVTWVATVGILAKDVFKAGFRRPTPGGGVPKSVVGGSGVAGPSGGGMAMTKETMA</sequence>
<proteinExistence type="predicted"/>
<feature type="transmembrane region" description="Helical" evidence="5">
    <location>
        <begin position="47"/>
        <end position="67"/>
    </location>
</feature>
<feature type="transmembrane region" description="Helical" evidence="5">
    <location>
        <begin position="79"/>
        <end position="101"/>
    </location>
</feature>
<accession>A0AA39XKN7</accession>
<comment type="caution">
    <text evidence="7">The sequence shown here is derived from an EMBL/GenBank/DDBJ whole genome shotgun (WGS) entry which is preliminary data.</text>
</comment>
<evidence type="ECO:0000256" key="1">
    <source>
        <dbReference type="ARBA" id="ARBA00004141"/>
    </source>
</evidence>
<evidence type="ECO:0000256" key="2">
    <source>
        <dbReference type="ARBA" id="ARBA00022692"/>
    </source>
</evidence>
<organism evidence="7 8">
    <name type="scientific">Bombardia bombarda</name>
    <dbReference type="NCBI Taxonomy" id="252184"/>
    <lineage>
        <taxon>Eukaryota</taxon>
        <taxon>Fungi</taxon>
        <taxon>Dikarya</taxon>
        <taxon>Ascomycota</taxon>
        <taxon>Pezizomycotina</taxon>
        <taxon>Sordariomycetes</taxon>
        <taxon>Sordariomycetidae</taxon>
        <taxon>Sordariales</taxon>
        <taxon>Lasiosphaeriaceae</taxon>
        <taxon>Bombardia</taxon>
    </lineage>
</organism>
<reference evidence="7" key="1">
    <citation type="submission" date="2023-06" db="EMBL/GenBank/DDBJ databases">
        <title>Genome-scale phylogeny and comparative genomics of the fungal order Sordariales.</title>
        <authorList>
            <consortium name="Lawrence Berkeley National Laboratory"/>
            <person name="Hensen N."/>
            <person name="Bonometti L."/>
            <person name="Westerberg I."/>
            <person name="Brannstrom I.O."/>
            <person name="Guillou S."/>
            <person name="Cros-Aarteil S."/>
            <person name="Calhoun S."/>
            <person name="Haridas S."/>
            <person name="Kuo A."/>
            <person name="Mondo S."/>
            <person name="Pangilinan J."/>
            <person name="Riley R."/>
            <person name="LaButti K."/>
            <person name="Andreopoulos B."/>
            <person name="Lipzen A."/>
            <person name="Chen C."/>
            <person name="Yanf M."/>
            <person name="Daum C."/>
            <person name="Ng V."/>
            <person name="Clum A."/>
            <person name="Steindorff A."/>
            <person name="Ohm R."/>
            <person name="Martin F."/>
            <person name="Silar P."/>
            <person name="Natvig D."/>
            <person name="Lalanne C."/>
            <person name="Gautier V."/>
            <person name="Ament-velasquez S.L."/>
            <person name="Kruys A."/>
            <person name="Hutchinson M.I."/>
            <person name="Powell A.J."/>
            <person name="Barry K."/>
            <person name="Miller A.N."/>
            <person name="Grigoriev I.V."/>
            <person name="Debuchy R."/>
            <person name="Gladieux P."/>
            <person name="Thoren M.H."/>
            <person name="Johannesson H."/>
        </authorList>
    </citation>
    <scope>NUCLEOTIDE SEQUENCE</scope>
    <source>
        <strain evidence="7">SMH3391-2</strain>
    </source>
</reference>
<dbReference type="InterPro" id="IPR008253">
    <property type="entry name" value="Marvel"/>
</dbReference>
<keyword evidence="4 5" id="KW-0472">Membrane</keyword>
<gene>
    <name evidence="7" type="ORF">B0T17DRAFT_30050</name>
</gene>
<name>A0AA39XKN7_9PEZI</name>
<evidence type="ECO:0000313" key="8">
    <source>
        <dbReference type="Proteomes" id="UP001174934"/>
    </source>
</evidence>
<evidence type="ECO:0000313" key="7">
    <source>
        <dbReference type="EMBL" id="KAK0635082.1"/>
    </source>
</evidence>
<dbReference type="Proteomes" id="UP001174934">
    <property type="component" value="Unassembled WGS sequence"/>
</dbReference>
<dbReference type="EMBL" id="JAULSR010000001">
    <property type="protein sequence ID" value="KAK0635082.1"/>
    <property type="molecule type" value="Genomic_DNA"/>
</dbReference>
<dbReference type="AlphaFoldDB" id="A0AA39XKN7"/>
<keyword evidence="2 5" id="KW-0812">Transmembrane</keyword>
<evidence type="ECO:0000259" key="6">
    <source>
        <dbReference type="Pfam" id="PF01284"/>
    </source>
</evidence>
<feature type="transmembrane region" description="Helical" evidence="5">
    <location>
        <begin position="12"/>
        <end position="35"/>
    </location>
</feature>
<feature type="transmembrane region" description="Helical" evidence="5">
    <location>
        <begin position="121"/>
        <end position="138"/>
    </location>
</feature>
<protein>
    <submittedName>
        <fullName evidence="7">Membrane-associating domain-containing protein</fullName>
    </submittedName>
</protein>
<evidence type="ECO:0000256" key="4">
    <source>
        <dbReference type="ARBA" id="ARBA00023136"/>
    </source>
</evidence>
<dbReference type="Pfam" id="PF01284">
    <property type="entry name" value="MARVEL"/>
    <property type="match status" value="1"/>
</dbReference>
<keyword evidence="3 5" id="KW-1133">Transmembrane helix</keyword>
<feature type="domain" description="MARVEL" evidence="6">
    <location>
        <begin position="11"/>
        <end position="134"/>
    </location>
</feature>
<evidence type="ECO:0000256" key="5">
    <source>
        <dbReference type="SAM" id="Phobius"/>
    </source>
</evidence>